<dbReference type="PANTHER" id="PTHR14205">
    <property type="entry name" value="WD-REPEAT PROTEIN"/>
    <property type="match status" value="1"/>
</dbReference>
<dbReference type="SUPFAM" id="SSF50978">
    <property type="entry name" value="WD40 repeat-like"/>
    <property type="match status" value="1"/>
</dbReference>
<keyword evidence="3" id="KW-0677">Repeat</keyword>
<sequence>MKEDHAFMAYDTKCLTAVVADTEQNKFLVGTQALKRDNEIHLINFHEEEFEITSTVYQHAEEVWDIAACPAKIESNSSQTKAKLWRAGGPEFTAEDHKPQLPASVASHLPLESVFKVETDSNIKKVLWDSSKELTKFISIHDSSFCVWAFDDQLVSAKASNTIDLSKNGDLPVLTTGVWNPNRPEIAIGKDCSVQGWDLRSQCTSFDIVGAHSALVRALDYNPNKPYQVSSAGDDCKIRFWDLRNTNEILKEISDHTHWVWAIAYNRFHDQLFLSSSSDCQVNLQSIVSLSSAAFHYNEDEDTDDEYQDIVGKPTDGLVRTYDQHEDSVYSVAWSACDPWVFCSLSYDGRAVINRVPSEE</sequence>
<dbReference type="InterPro" id="IPR059104">
    <property type="entry name" value="Beta-prop_EIPR1-like"/>
</dbReference>
<dbReference type="PROSITE" id="PS50294">
    <property type="entry name" value="WD_REPEATS_REGION"/>
    <property type="match status" value="1"/>
</dbReference>
<dbReference type="Pfam" id="PF23609">
    <property type="entry name" value="Beta-prop_EIPR1"/>
    <property type="match status" value="1"/>
</dbReference>
<dbReference type="SMART" id="SM00320">
    <property type="entry name" value="WD40"/>
    <property type="match status" value="3"/>
</dbReference>
<protein>
    <submittedName>
        <fullName evidence="6">1020_t:CDS:1</fullName>
    </submittedName>
</protein>
<comment type="caution">
    <text evidence="6">The sequence shown here is derived from an EMBL/GenBank/DDBJ whole genome shotgun (WGS) entry which is preliminary data.</text>
</comment>
<reference evidence="6" key="1">
    <citation type="submission" date="2021-06" db="EMBL/GenBank/DDBJ databases">
        <authorList>
            <person name="Kallberg Y."/>
            <person name="Tangrot J."/>
            <person name="Rosling A."/>
        </authorList>
    </citation>
    <scope>NUCLEOTIDE SEQUENCE</scope>
    <source>
        <strain evidence="6">CL551</strain>
    </source>
</reference>
<feature type="repeat" description="WD" evidence="4">
    <location>
        <begin position="209"/>
        <end position="251"/>
    </location>
</feature>
<organism evidence="6 7">
    <name type="scientific">Acaulospora morrowiae</name>
    <dbReference type="NCBI Taxonomy" id="94023"/>
    <lineage>
        <taxon>Eukaryota</taxon>
        <taxon>Fungi</taxon>
        <taxon>Fungi incertae sedis</taxon>
        <taxon>Mucoromycota</taxon>
        <taxon>Glomeromycotina</taxon>
        <taxon>Glomeromycetes</taxon>
        <taxon>Diversisporales</taxon>
        <taxon>Acaulosporaceae</taxon>
        <taxon>Acaulospora</taxon>
    </lineage>
</organism>
<feature type="non-terminal residue" evidence="6">
    <location>
        <position position="360"/>
    </location>
</feature>
<dbReference type="Proteomes" id="UP000789342">
    <property type="component" value="Unassembled WGS sequence"/>
</dbReference>
<dbReference type="InterPro" id="IPR019775">
    <property type="entry name" value="WD40_repeat_CS"/>
</dbReference>
<dbReference type="InterPro" id="IPR036322">
    <property type="entry name" value="WD40_repeat_dom_sf"/>
</dbReference>
<gene>
    <name evidence="6" type="ORF">AMORRO_LOCUS7251</name>
</gene>
<proteinExistence type="inferred from homology"/>
<dbReference type="PROSITE" id="PS00678">
    <property type="entry name" value="WD_REPEATS_1"/>
    <property type="match status" value="1"/>
</dbReference>
<keyword evidence="2 4" id="KW-0853">WD repeat</keyword>
<evidence type="ECO:0000256" key="4">
    <source>
        <dbReference type="PROSITE-ProRule" id="PRU00221"/>
    </source>
</evidence>
<evidence type="ECO:0000313" key="7">
    <source>
        <dbReference type="Proteomes" id="UP000789342"/>
    </source>
</evidence>
<dbReference type="Pfam" id="PF00400">
    <property type="entry name" value="WD40"/>
    <property type="match status" value="1"/>
</dbReference>
<accession>A0A9N9G6R0</accession>
<comment type="similarity">
    <text evidence="1">Belongs to the WD repeat EIPR1 family.</text>
</comment>
<dbReference type="PROSITE" id="PS50082">
    <property type="entry name" value="WD_REPEATS_2"/>
    <property type="match status" value="1"/>
</dbReference>
<dbReference type="PANTHER" id="PTHR14205:SF15">
    <property type="entry name" value="EARP AND GARP COMPLEX-INTERACTING PROTEIN 1"/>
    <property type="match status" value="1"/>
</dbReference>
<dbReference type="InterPro" id="IPR001680">
    <property type="entry name" value="WD40_rpt"/>
</dbReference>
<dbReference type="OrthoDB" id="427795at2759"/>
<evidence type="ECO:0000256" key="2">
    <source>
        <dbReference type="ARBA" id="ARBA00022574"/>
    </source>
</evidence>
<dbReference type="InterPro" id="IPR040323">
    <property type="entry name" value="EIPR1"/>
</dbReference>
<evidence type="ECO:0000313" key="6">
    <source>
        <dbReference type="EMBL" id="CAG8588800.1"/>
    </source>
</evidence>
<dbReference type="InterPro" id="IPR015943">
    <property type="entry name" value="WD40/YVTN_repeat-like_dom_sf"/>
</dbReference>
<feature type="domain" description="EIPR1-like beta-propeller" evidence="5">
    <location>
        <begin position="9"/>
        <end position="284"/>
    </location>
</feature>
<evidence type="ECO:0000259" key="5">
    <source>
        <dbReference type="Pfam" id="PF23609"/>
    </source>
</evidence>
<evidence type="ECO:0000256" key="3">
    <source>
        <dbReference type="ARBA" id="ARBA00022737"/>
    </source>
</evidence>
<keyword evidence="7" id="KW-1185">Reference proteome</keyword>
<dbReference type="GO" id="GO:0016567">
    <property type="term" value="P:protein ubiquitination"/>
    <property type="evidence" value="ECO:0007669"/>
    <property type="project" value="TreeGrafter"/>
</dbReference>
<evidence type="ECO:0000256" key="1">
    <source>
        <dbReference type="ARBA" id="ARBA00005672"/>
    </source>
</evidence>
<dbReference type="Gene3D" id="2.130.10.10">
    <property type="entry name" value="YVTN repeat-like/Quinoprotein amine dehydrogenase"/>
    <property type="match status" value="1"/>
</dbReference>
<name>A0A9N9G6R0_9GLOM</name>
<dbReference type="EMBL" id="CAJVPV010005305">
    <property type="protein sequence ID" value="CAG8588800.1"/>
    <property type="molecule type" value="Genomic_DNA"/>
</dbReference>
<dbReference type="AlphaFoldDB" id="A0A9N9G6R0"/>